<dbReference type="Proteomes" id="UP000824116">
    <property type="component" value="Unassembled WGS sequence"/>
</dbReference>
<comment type="caution">
    <text evidence="2">The sequence shown here is derived from an EMBL/GenBank/DDBJ whole genome shotgun (WGS) entry which is preliminary data.</text>
</comment>
<dbReference type="InterPro" id="IPR054216">
    <property type="entry name" value="DUF6930"/>
</dbReference>
<feature type="domain" description="DUF6930" evidence="1">
    <location>
        <begin position="13"/>
        <end position="78"/>
    </location>
</feature>
<organism evidence="2 3">
    <name type="scientific">Candidatus Mediterraneibacter stercoravium</name>
    <dbReference type="NCBI Taxonomy" id="2838685"/>
    <lineage>
        <taxon>Bacteria</taxon>
        <taxon>Bacillati</taxon>
        <taxon>Bacillota</taxon>
        <taxon>Clostridia</taxon>
        <taxon>Lachnospirales</taxon>
        <taxon>Lachnospiraceae</taxon>
        <taxon>Mediterraneibacter</taxon>
    </lineage>
</organism>
<name>A0A9D2K1S0_9FIRM</name>
<reference evidence="2" key="1">
    <citation type="journal article" date="2021" name="PeerJ">
        <title>Extensive microbial diversity within the chicken gut microbiome revealed by metagenomics and culture.</title>
        <authorList>
            <person name="Gilroy R."/>
            <person name="Ravi A."/>
            <person name="Getino M."/>
            <person name="Pursley I."/>
            <person name="Horton D.L."/>
            <person name="Alikhan N.F."/>
            <person name="Baker D."/>
            <person name="Gharbi K."/>
            <person name="Hall N."/>
            <person name="Watson M."/>
            <person name="Adriaenssens E.M."/>
            <person name="Foster-Nyarko E."/>
            <person name="Jarju S."/>
            <person name="Secka A."/>
            <person name="Antonio M."/>
            <person name="Oren A."/>
            <person name="Chaudhuri R.R."/>
            <person name="La Ragione R."/>
            <person name="Hildebrand F."/>
            <person name="Pallen M.J."/>
        </authorList>
    </citation>
    <scope>NUCLEOTIDE SEQUENCE</scope>
    <source>
        <strain evidence="2">CHK196-3914</strain>
    </source>
</reference>
<proteinExistence type="predicted"/>
<sequence>MGICIEEIDEDYSDPAYDLKEAAEAVIGLIFHIGAQKEIRVSNVIIEAILEQLCREAGIRLKRVKKLGSIEEFRQEMQRFGF</sequence>
<evidence type="ECO:0000259" key="1">
    <source>
        <dbReference type="Pfam" id="PF22007"/>
    </source>
</evidence>
<dbReference type="Pfam" id="PF22007">
    <property type="entry name" value="DUF6930"/>
    <property type="match status" value="1"/>
</dbReference>
<dbReference type="AlphaFoldDB" id="A0A9D2K1S0"/>
<accession>A0A9D2K1S0</accession>
<evidence type="ECO:0000313" key="3">
    <source>
        <dbReference type="Proteomes" id="UP000824116"/>
    </source>
</evidence>
<reference evidence="2" key="2">
    <citation type="submission" date="2021-04" db="EMBL/GenBank/DDBJ databases">
        <authorList>
            <person name="Gilroy R."/>
        </authorList>
    </citation>
    <scope>NUCLEOTIDE SEQUENCE</scope>
    <source>
        <strain evidence="2">CHK196-3914</strain>
    </source>
</reference>
<dbReference type="EMBL" id="DXAY01000120">
    <property type="protein sequence ID" value="HIZ74603.1"/>
    <property type="molecule type" value="Genomic_DNA"/>
</dbReference>
<gene>
    <name evidence="2" type="ORF">H9723_05065</name>
</gene>
<protein>
    <recommendedName>
        <fullName evidence="1">DUF6930 domain-containing protein</fullName>
    </recommendedName>
</protein>
<evidence type="ECO:0000313" key="2">
    <source>
        <dbReference type="EMBL" id="HIZ74603.1"/>
    </source>
</evidence>